<keyword evidence="1" id="KW-0418">Kinase</keyword>
<keyword evidence="1" id="KW-0808">Transferase</keyword>
<dbReference type="InterPro" id="IPR017437">
    <property type="entry name" value="ATP-NAD_kinase_PpnK-typ_C"/>
</dbReference>
<dbReference type="AlphaFoldDB" id="A0A6P1XXA2"/>
<evidence type="ECO:0000313" key="1">
    <source>
        <dbReference type="EMBL" id="QHX42108.1"/>
    </source>
</evidence>
<dbReference type="KEGG" id="trz:GWP43_00035"/>
<accession>A0A6P1XXA2</accession>
<dbReference type="Gene3D" id="2.60.200.30">
    <property type="entry name" value="Probable inorganic polyphosphate/atp-NAD kinase, domain 2"/>
    <property type="match status" value="1"/>
</dbReference>
<reference evidence="1 2" key="1">
    <citation type="submission" date="2020-01" db="EMBL/GenBank/DDBJ databases">
        <title>Complete genome sequence of a human oral phylogroup 1 Treponema sp. strain ATCC 700766, originally isolated from periodontitis dental plaque.</title>
        <authorList>
            <person name="Chan Y."/>
            <person name="Huo Y.-B."/>
            <person name="Yu X.-L."/>
            <person name="Zeng H."/>
            <person name="Leung W.-K."/>
            <person name="Watt R.M."/>
        </authorList>
    </citation>
    <scope>NUCLEOTIDE SEQUENCE [LARGE SCALE GENOMIC DNA]</scope>
    <source>
        <strain evidence="1 2">OMZ 804</strain>
    </source>
</reference>
<evidence type="ECO:0000313" key="2">
    <source>
        <dbReference type="Proteomes" id="UP000464374"/>
    </source>
</evidence>
<dbReference type="GO" id="GO:0003951">
    <property type="term" value="F:NAD+ kinase activity"/>
    <property type="evidence" value="ECO:0007669"/>
    <property type="project" value="InterPro"/>
</dbReference>
<dbReference type="GO" id="GO:0019674">
    <property type="term" value="P:NAD+ metabolic process"/>
    <property type="evidence" value="ECO:0007669"/>
    <property type="project" value="InterPro"/>
</dbReference>
<protein>
    <submittedName>
        <fullName evidence="1">Sugar kinase</fullName>
    </submittedName>
</protein>
<dbReference type="SUPFAM" id="SSF111331">
    <property type="entry name" value="NAD kinase/diacylglycerol kinase-like"/>
    <property type="match status" value="1"/>
</dbReference>
<sequence>MDRLIIIRRPTRLDALVARFNTKQQAQFYIEHLNADFKDYEAEHETYYAVLDRLVKTAQGIGNVQVIDWKFLPNFIFGKNDTVITVGQDGLIANTLKYLEAQKLIGINPDPSRWDGVLSQFSVDEAGTVIRQALNDEATVKQVTKAKVQLSDNQVLYAVNDFFIGVKNHASARYAITVDGAVENQSSSGIIVSTPLGRSGWMKSVLAGASGITGRLSKQSLAIKAKSVIDWGKEQLTFAVREPFPSVNTGTKIIFGSITPGTDFCVESRMGENGIIFSDGIQDDYLDFNYSVVARISIADSKGNIVVK</sequence>
<gene>
    <name evidence="1" type="ORF">GWP43_00035</name>
</gene>
<dbReference type="Proteomes" id="UP000464374">
    <property type="component" value="Chromosome"/>
</dbReference>
<proteinExistence type="predicted"/>
<dbReference type="InterPro" id="IPR016064">
    <property type="entry name" value="NAD/diacylglycerol_kinase_sf"/>
</dbReference>
<organism evidence="1 2">
    <name type="scientific">Treponema vincentii</name>
    <dbReference type="NCBI Taxonomy" id="69710"/>
    <lineage>
        <taxon>Bacteria</taxon>
        <taxon>Pseudomonadati</taxon>
        <taxon>Spirochaetota</taxon>
        <taxon>Spirochaetia</taxon>
        <taxon>Spirochaetales</taxon>
        <taxon>Treponemataceae</taxon>
        <taxon>Treponema</taxon>
    </lineage>
</organism>
<dbReference type="RefSeq" id="WP_162661922.1">
    <property type="nucleotide sequence ID" value="NZ_CP048020.1"/>
</dbReference>
<name>A0A6P1XXA2_9SPIR</name>
<dbReference type="EMBL" id="CP048020">
    <property type="protein sequence ID" value="QHX42108.1"/>
    <property type="molecule type" value="Genomic_DNA"/>
</dbReference>